<dbReference type="Gene3D" id="3.40.50.1460">
    <property type="match status" value="1"/>
</dbReference>
<keyword evidence="3" id="KW-1185">Reference proteome</keyword>
<evidence type="ECO:0000313" key="3">
    <source>
        <dbReference type="Proteomes" id="UP000609651"/>
    </source>
</evidence>
<dbReference type="Pfam" id="PF00656">
    <property type="entry name" value="Peptidase_C14"/>
    <property type="match status" value="1"/>
</dbReference>
<protein>
    <recommendedName>
        <fullName evidence="1">Peptidase C14 caspase domain-containing protein</fullName>
    </recommendedName>
</protein>
<evidence type="ECO:0000313" key="2">
    <source>
        <dbReference type="EMBL" id="NNJ26142.1"/>
    </source>
</evidence>
<proteinExistence type="predicted"/>
<accession>A0ABX1VDF7</accession>
<organism evidence="2 3">
    <name type="scientific">Alienimonas chondri</name>
    <dbReference type="NCBI Taxonomy" id="2681879"/>
    <lineage>
        <taxon>Bacteria</taxon>
        <taxon>Pseudomonadati</taxon>
        <taxon>Planctomycetota</taxon>
        <taxon>Planctomycetia</taxon>
        <taxon>Planctomycetales</taxon>
        <taxon>Planctomycetaceae</taxon>
        <taxon>Alienimonas</taxon>
    </lineage>
</organism>
<reference evidence="2 3" key="1">
    <citation type="journal article" date="2020" name="Syst. Appl. Microbiol.">
        <title>Alienimonas chondri sp. nov., a novel planctomycete isolated from the biofilm of the red alga Chondrus crispus.</title>
        <authorList>
            <person name="Vitorino I."/>
            <person name="Albuquerque L."/>
            <person name="Wiegand S."/>
            <person name="Kallscheuer N."/>
            <person name="da Costa M.S."/>
            <person name="Lobo-da-Cunha A."/>
            <person name="Jogler C."/>
            <person name="Lage O.M."/>
        </authorList>
    </citation>
    <scope>NUCLEOTIDE SEQUENCE [LARGE SCALE GENOMIC DNA]</scope>
    <source>
        <strain evidence="2 3">LzC2</strain>
    </source>
</reference>
<dbReference type="Proteomes" id="UP000609651">
    <property type="component" value="Unassembled WGS sequence"/>
</dbReference>
<dbReference type="RefSeq" id="WP_171186866.1">
    <property type="nucleotide sequence ID" value="NZ_WTPX01000063.1"/>
</dbReference>
<name>A0ABX1VDF7_9PLAN</name>
<comment type="caution">
    <text evidence="2">The sequence shown here is derived from an EMBL/GenBank/DDBJ whole genome shotgun (WGS) entry which is preliminary data.</text>
</comment>
<sequence length="346" mass="37892">MSTRCVTLFVAASLCGFAVGGAECRGQQRPDWRTAMSFPRVDMSRLGTTRTNEVVVAMRQAVCPCGCGMKLAECLIDDPNCTHSPPAAANIVQASWDVPRVHVLTVADRLDKSIGPDCEADAANLEGLIQDSVDNRLLETEEFSEASAEWKKRLTAQNVLARIGSLKVAPHDTVLFYYSGHGGYTAKDGHLFHMPHGGVELRRSTVLAALKKHNAKLTVLISDTCFTKWPGKEPGVAARAWNERTRPLMRSLFFQSSGVVDVTSSQQDEVSMCYPVRAGSLFTGAFQRVVEANLDRNLAWPAVFQAVSDDTQMQFRFFNPNGVANGRSVQRTQTPLAFELAALDQP</sequence>
<evidence type="ECO:0000259" key="1">
    <source>
        <dbReference type="Pfam" id="PF00656"/>
    </source>
</evidence>
<dbReference type="InterPro" id="IPR011600">
    <property type="entry name" value="Pept_C14_caspase"/>
</dbReference>
<dbReference type="EMBL" id="WTPX01000063">
    <property type="protein sequence ID" value="NNJ26142.1"/>
    <property type="molecule type" value="Genomic_DNA"/>
</dbReference>
<feature type="domain" description="Peptidase C14 caspase" evidence="1">
    <location>
        <begin position="118"/>
        <end position="294"/>
    </location>
</feature>
<gene>
    <name evidence="2" type="ORF">LzC2_22220</name>
</gene>